<evidence type="ECO:0000313" key="2">
    <source>
        <dbReference type="EMBL" id="VVE17567.1"/>
    </source>
</evidence>
<sequence>MSNPKDDAGKSLCGDTRPLETSDKASRTVDTTSGDDDARKAGGAPRRACPKFRREATKAAGAGDTSTLQVEPHREPAKSGRAPARNPGADRNVTPAAVPALKLPRALAREGFVVWFHDHGQYLGLAWNDAVSEIEKAHVDDADHAIYFDTFAQAAVACERYISPCRVLHSPGAGKRPKLMG</sequence>
<protein>
    <submittedName>
        <fullName evidence="2">Uncharacterized protein</fullName>
    </submittedName>
</protein>
<feature type="compositionally biased region" description="Basic and acidic residues" evidence="1">
    <location>
        <begin position="17"/>
        <end position="27"/>
    </location>
</feature>
<organism evidence="2 3">
    <name type="scientific">Pandoraea morbifera</name>
    <dbReference type="NCBI Taxonomy" id="2508300"/>
    <lineage>
        <taxon>Bacteria</taxon>
        <taxon>Pseudomonadati</taxon>
        <taxon>Pseudomonadota</taxon>
        <taxon>Betaproteobacteria</taxon>
        <taxon>Burkholderiales</taxon>
        <taxon>Burkholderiaceae</taxon>
        <taxon>Pandoraea</taxon>
    </lineage>
</organism>
<evidence type="ECO:0000256" key="1">
    <source>
        <dbReference type="SAM" id="MobiDB-lite"/>
    </source>
</evidence>
<reference evidence="2 3" key="1">
    <citation type="submission" date="2019-08" db="EMBL/GenBank/DDBJ databases">
        <authorList>
            <person name="Peeters C."/>
        </authorList>
    </citation>
    <scope>NUCLEOTIDE SEQUENCE [LARGE SCALE GENOMIC DNA]</scope>
    <source>
        <strain evidence="2 3">LMG 31116</strain>
    </source>
</reference>
<evidence type="ECO:0000313" key="3">
    <source>
        <dbReference type="Proteomes" id="UP000368474"/>
    </source>
</evidence>
<keyword evidence="3" id="KW-1185">Reference proteome</keyword>
<feature type="region of interest" description="Disordered" evidence="1">
    <location>
        <begin position="1"/>
        <end position="92"/>
    </location>
</feature>
<proteinExistence type="predicted"/>
<accession>A0A5E4VY57</accession>
<name>A0A5E4VY57_9BURK</name>
<dbReference type="EMBL" id="CABPSD010000008">
    <property type="protein sequence ID" value="VVE17567.1"/>
    <property type="molecule type" value="Genomic_DNA"/>
</dbReference>
<gene>
    <name evidence="2" type="ORF">PMO31116_02933</name>
</gene>
<dbReference type="Proteomes" id="UP000368474">
    <property type="component" value="Unassembled WGS sequence"/>
</dbReference>
<dbReference type="AlphaFoldDB" id="A0A5E4VY57"/>